<dbReference type="PROSITE" id="PS50181">
    <property type="entry name" value="FBOX"/>
    <property type="match status" value="1"/>
</dbReference>
<accession>A0A6A6T3D3</accession>
<organism evidence="2 3">
    <name type="scientific">Lophiostoma macrostomum CBS 122681</name>
    <dbReference type="NCBI Taxonomy" id="1314788"/>
    <lineage>
        <taxon>Eukaryota</taxon>
        <taxon>Fungi</taxon>
        <taxon>Dikarya</taxon>
        <taxon>Ascomycota</taxon>
        <taxon>Pezizomycotina</taxon>
        <taxon>Dothideomycetes</taxon>
        <taxon>Pleosporomycetidae</taxon>
        <taxon>Pleosporales</taxon>
        <taxon>Lophiostomataceae</taxon>
        <taxon>Lophiostoma</taxon>
    </lineage>
</organism>
<protein>
    <recommendedName>
        <fullName evidence="1">F-box domain-containing protein</fullName>
    </recommendedName>
</protein>
<dbReference type="EMBL" id="MU004362">
    <property type="protein sequence ID" value="KAF2654579.1"/>
    <property type="molecule type" value="Genomic_DNA"/>
</dbReference>
<dbReference type="InterPro" id="IPR036047">
    <property type="entry name" value="F-box-like_dom_sf"/>
</dbReference>
<dbReference type="Pfam" id="PF12937">
    <property type="entry name" value="F-box-like"/>
    <property type="match status" value="1"/>
</dbReference>
<dbReference type="InterPro" id="IPR001810">
    <property type="entry name" value="F-box_dom"/>
</dbReference>
<gene>
    <name evidence="2" type="ORF">K491DRAFT_705167</name>
</gene>
<keyword evidence="3" id="KW-1185">Reference proteome</keyword>
<reference evidence="2" key="1">
    <citation type="journal article" date="2020" name="Stud. Mycol.">
        <title>101 Dothideomycetes genomes: a test case for predicting lifestyles and emergence of pathogens.</title>
        <authorList>
            <person name="Haridas S."/>
            <person name="Albert R."/>
            <person name="Binder M."/>
            <person name="Bloem J."/>
            <person name="Labutti K."/>
            <person name="Salamov A."/>
            <person name="Andreopoulos B."/>
            <person name="Baker S."/>
            <person name="Barry K."/>
            <person name="Bills G."/>
            <person name="Bluhm B."/>
            <person name="Cannon C."/>
            <person name="Castanera R."/>
            <person name="Culley D."/>
            <person name="Daum C."/>
            <person name="Ezra D."/>
            <person name="Gonzalez J."/>
            <person name="Henrissat B."/>
            <person name="Kuo A."/>
            <person name="Liang C."/>
            <person name="Lipzen A."/>
            <person name="Lutzoni F."/>
            <person name="Magnuson J."/>
            <person name="Mondo S."/>
            <person name="Nolan M."/>
            <person name="Ohm R."/>
            <person name="Pangilinan J."/>
            <person name="Park H.-J."/>
            <person name="Ramirez L."/>
            <person name="Alfaro M."/>
            <person name="Sun H."/>
            <person name="Tritt A."/>
            <person name="Yoshinaga Y."/>
            <person name="Zwiers L.-H."/>
            <person name="Turgeon B."/>
            <person name="Goodwin S."/>
            <person name="Spatafora J."/>
            <person name="Crous P."/>
            <person name="Grigoriev I."/>
        </authorList>
    </citation>
    <scope>NUCLEOTIDE SEQUENCE</scope>
    <source>
        <strain evidence="2">CBS 122681</strain>
    </source>
</reference>
<dbReference type="OrthoDB" id="47801at2759"/>
<evidence type="ECO:0000313" key="2">
    <source>
        <dbReference type="EMBL" id="KAF2654579.1"/>
    </source>
</evidence>
<proteinExistence type="predicted"/>
<dbReference type="SUPFAM" id="SSF81383">
    <property type="entry name" value="F-box domain"/>
    <property type="match status" value="1"/>
</dbReference>
<dbReference type="Proteomes" id="UP000799324">
    <property type="component" value="Unassembled WGS sequence"/>
</dbReference>
<sequence>MPTPPAMKTTIETLPDELLQLVLSFLSTPDLKNAALVSQSLHSHATDYLFRHVTLRDTWRLHLNDGTRYLWGERGQGECDEHDDTPIIQTLYLLARSPALASKVHVLTHRCHHPTPGIFSELPYVHFDDQNLSCSQNLRDLVRLAVQNLKNVHTLRIICGHRRLTGSLISAFLDSNRPYVVPVRRLWLESCSLMDVKIDDRSWPNTLESIRIRRLRAEDACPRDEEELPFPAYRVARGGQPFQLHDGAGGFYWSTVEFGHVDAPPHRPRITAADMWAKAIEFDEIIWGDLPHIVNFVNQNRHQMQRPQLGSGRLETGAIFRLLHASAALVKLNLDWVIWRSVGSEADDLARDFMNQLSKQRFPNLRAFQVRNAVVPMTMLPHDIYLFDSPFLEFIETHPKLECLAFPLNRFYSSTTSSPGMASRTRRVVAHLAATLVDLRIDMFYNTTVDPITDEGGAGLSAEQERICRRRFISEFAPHMTKIEQIKLEGGIPRDEKREILRALHQCPLKKIVIIGASFPGGNTWGHRGEALMDLDEGNTDPPDDLEEEEDMEAIEDAISSSPSTEESFEFTPSYGWPRGAPFLHTIAAHHASTVEELKLCGFNGAPVLSHFLPITRPLLYPLVHFHNLKHLIISFYLLTYFEEDYRDGEIIQSWMDTRSPSSTALVVVTPPATPTPSPPSVTVTPTIAPDFPNPAARPQDFNRWAVALKTRFTPSALAYRVAADIAPFLSPQAKERKGGVRVRASFALGKRSPSRSANDIFDLDVVIGKGDCVMEFVGPREEGEKGRWWEKLDGRRWF</sequence>
<name>A0A6A6T3D3_9PLEO</name>
<evidence type="ECO:0000313" key="3">
    <source>
        <dbReference type="Proteomes" id="UP000799324"/>
    </source>
</evidence>
<dbReference type="AlphaFoldDB" id="A0A6A6T3D3"/>
<feature type="domain" description="F-box" evidence="1">
    <location>
        <begin position="8"/>
        <end position="53"/>
    </location>
</feature>
<evidence type="ECO:0000259" key="1">
    <source>
        <dbReference type="PROSITE" id="PS50181"/>
    </source>
</evidence>
<dbReference type="Gene3D" id="1.20.1280.50">
    <property type="match status" value="1"/>
</dbReference>